<protein>
    <submittedName>
        <fullName evidence="1">Uncharacterized protein</fullName>
    </submittedName>
</protein>
<organism evidence="1 2">
    <name type="scientific">Allacma fusca</name>
    <dbReference type="NCBI Taxonomy" id="39272"/>
    <lineage>
        <taxon>Eukaryota</taxon>
        <taxon>Metazoa</taxon>
        <taxon>Ecdysozoa</taxon>
        <taxon>Arthropoda</taxon>
        <taxon>Hexapoda</taxon>
        <taxon>Collembola</taxon>
        <taxon>Symphypleona</taxon>
        <taxon>Sminthuridae</taxon>
        <taxon>Allacma</taxon>
    </lineage>
</organism>
<sequence>MSQKLLLLHTPRVHIMLLKKKSKIKGKGVRSSQADILSKSELCSYGIDPTYFISLECKPQRLRWILFLPEAVYLVNAVAR</sequence>
<keyword evidence="2" id="KW-1185">Reference proteome</keyword>
<evidence type="ECO:0000313" key="2">
    <source>
        <dbReference type="Proteomes" id="UP000708208"/>
    </source>
</evidence>
<evidence type="ECO:0000313" key="1">
    <source>
        <dbReference type="EMBL" id="CAG7721368.1"/>
    </source>
</evidence>
<dbReference type="Proteomes" id="UP000708208">
    <property type="component" value="Unassembled WGS sequence"/>
</dbReference>
<comment type="caution">
    <text evidence="1">The sequence shown here is derived from an EMBL/GenBank/DDBJ whole genome shotgun (WGS) entry which is preliminary data.</text>
</comment>
<accession>A0A8J2NV10</accession>
<dbReference type="EMBL" id="CAJVCH010078937">
    <property type="protein sequence ID" value="CAG7721368.1"/>
    <property type="molecule type" value="Genomic_DNA"/>
</dbReference>
<proteinExistence type="predicted"/>
<gene>
    <name evidence="1" type="ORF">AFUS01_LOCUS10589</name>
</gene>
<dbReference type="AlphaFoldDB" id="A0A8J2NV10"/>
<name>A0A8J2NV10_9HEXA</name>
<reference evidence="1" key="1">
    <citation type="submission" date="2021-06" db="EMBL/GenBank/DDBJ databases">
        <authorList>
            <person name="Hodson N. C."/>
            <person name="Mongue J. A."/>
            <person name="Jaron S. K."/>
        </authorList>
    </citation>
    <scope>NUCLEOTIDE SEQUENCE</scope>
</reference>